<keyword evidence="3" id="KW-0934">Plastid</keyword>
<dbReference type="Proteomes" id="UP000012073">
    <property type="component" value="Unassembled WGS sequence"/>
</dbReference>
<dbReference type="KEGG" id="ccp:CHC_T00001371001"/>
<dbReference type="PANTHER" id="PTHR33926">
    <property type="entry name" value="PROTEIN TIC 22, CHLOROPLASTIC"/>
    <property type="match status" value="1"/>
</dbReference>
<evidence type="ECO:0000313" key="5">
    <source>
        <dbReference type="EMBL" id="CDF32139.1"/>
    </source>
</evidence>
<evidence type="ECO:0000313" key="6">
    <source>
        <dbReference type="Proteomes" id="UP000012073"/>
    </source>
</evidence>
<keyword evidence="4" id="KW-0812">Transmembrane</keyword>
<sequence>MYFSVSQRVSAVSLLSSRKSQLHSAYKVRHQLQAYVLRSAPVSRRSQCSQQNATIRMADDSTEVSLPIKIGALLVVAGFIITAFLPAAGVIKNALTDNGDNVVDYQLSKVPVFTVTDASGRPFLSETEDHRSRLGYFFIQPADAELFLNRVKNENADAKVLTVGLNEAVKYLDSKPRSSKSIPETFSLFPDEHESQIAQDITDGAFQRNFGPSGVPIFYVDGLALKEDKEGQAIIPLFFEKEKLDETLETLKKQSPEIVIEMKDLQVIDLNQTIKEIRTGGNPKFNRIAFKNYFIPVIPDVLHMSSPRACFNHSTLYLGKR</sequence>
<dbReference type="GO" id="GO:0009507">
    <property type="term" value="C:chloroplast"/>
    <property type="evidence" value="ECO:0007669"/>
    <property type="project" value="UniProtKB-SubCell"/>
</dbReference>
<evidence type="ECO:0000256" key="3">
    <source>
        <dbReference type="ARBA" id="ARBA00022640"/>
    </source>
</evidence>
<accession>R7Q256</accession>
<dbReference type="PANTHER" id="PTHR33926:SF4">
    <property type="entry name" value="PROTEIN TIC 22, CHLOROPLASTIC"/>
    <property type="match status" value="1"/>
</dbReference>
<comment type="subcellular location">
    <subcellularLocation>
        <location evidence="1">Plastid</location>
        <location evidence="1">Chloroplast</location>
    </subcellularLocation>
</comment>
<protein>
    <submittedName>
        <fullName evidence="5">Uncharacterized protein</fullName>
    </submittedName>
</protein>
<feature type="transmembrane region" description="Helical" evidence="4">
    <location>
        <begin position="70"/>
        <end position="91"/>
    </location>
</feature>
<evidence type="ECO:0000256" key="2">
    <source>
        <dbReference type="ARBA" id="ARBA00022528"/>
    </source>
</evidence>
<keyword evidence="4" id="KW-1133">Transmembrane helix</keyword>
<keyword evidence="6" id="KW-1185">Reference proteome</keyword>
<dbReference type="GO" id="GO:0015031">
    <property type="term" value="P:protein transport"/>
    <property type="evidence" value="ECO:0007669"/>
    <property type="project" value="InterPro"/>
</dbReference>
<dbReference type="OrthoDB" id="4798at2759"/>
<proteinExistence type="predicted"/>
<name>R7Q256_CHOCR</name>
<organism evidence="5 6">
    <name type="scientific">Chondrus crispus</name>
    <name type="common">Carrageen Irish moss</name>
    <name type="synonym">Polymorpha crispa</name>
    <dbReference type="NCBI Taxonomy" id="2769"/>
    <lineage>
        <taxon>Eukaryota</taxon>
        <taxon>Rhodophyta</taxon>
        <taxon>Florideophyceae</taxon>
        <taxon>Rhodymeniophycidae</taxon>
        <taxon>Gigartinales</taxon>
        <taxon>Gigartinaceae</taxon>
        <taxon>Chondrus</taxon>
    </lineage>
</organism>
<dbReference type="EMBL" id="HG001459">
    <property type="protein sequence ID" value="CDF32139.1"/>
    <property type="molecule type" value="Genomic_DNA"/>
</dbReference>
<dbReference type="Pfam" id="PF04278">
    <property type="entry name" value="Tic22"/>
    <property type="match status" value="1"/>
</dbReference>
<dbReference type="GeneID" id="17319504"/>
<dbReference type="RefSeq" id="XP_005711804.1">
    <property type="nucleotide sequence ID" value="XM_005711747.1"/>
</dbReference>
<dbReference type="Gene3D" id="3.40.1350.100">
    <property type="match status" value="2"/>
</dbReference>
<dbReference type="AlphaFoldDB" id="R7Q256"/>
<keyword evidence="4" id="KW-0472">Membrane</keyword>
<gene>
    <name evidence="5" type="ORF">CHC_T00001371001</name>
</gene>
<dbReference type="Gramene" id="CDF32139">
    <property type="protein sequence ID" value="CDF32139"/>
    <property type="gene ID" value="CHC_T00001371001"/>
</dbReference>
<reference evidence="6" key="1">
    <citation type="journal article" date="2013" name="Proc. Natl. Acad. Sci. U.S.A.">
        <title>Genome structure and metabolic features in the red seaweed Chondrus crispus shed light on evolution of the Archaeplastida.</title>
        <authorList>
            <person name="Collen J."/>
            <person name="Porcel B."/>
            <person name="Carre W."/>
            <person name="Ball S.G."/>
            <person name="Chaparro C."/>
            <person name="Tonon T."/>
            <person name="Barbeyron T."/>
            <person name="Michel G."/>
            <person name="Noel B."/>
            <person name="Valentin K."/>
            <person name="Elias M."/>
            <person name="Artiguenave F."/>
            <person name="Arun A."/>
            <person name="Aury J.M."/>
            <person name="Barbosa-Neto J.F."/>
            <person name="Bothwell J.H."/>
            <person name="Bouget F.Y."/>
            <person name="Brillet L."/>
            <person name="Cabello-Hurtado F."/>
            <person name="Capella-Gutierrez S."/>
            <person name="Charrier B."/>
            <person name="Cladiere L."/>
            <person name="Cock J.M."/>
            <person name="Coelho S.M."/>
            <person name="Colleoni C."/>
            <person name="Czjzek M."/>
            <person name="Da Silva C."/>
            <person name="Delage L."/>
            <person name="Denoeud F."/>
            <person name="Deschamps P."/>
            <person name="Dittami S.M."/>
            <person name="Gabaldon T."/>
            <person name="Gachon C.M."/>
            <person name="Groisillier A."/>
            <person name="Herve C."/>
            <person name="Jabbari K."/>
            <person name="Katinka M."/>
            <person name="Kloareg B."/>
            <person name="Kowalczyk N."/>
            <person name="Labadie K."/>
            <person name="Leblanc C."/>
            <person name="Lopez P.J."/>
            <person name="McLachlan D.H."/>
            <person name="Meslet-Cladiere L."/>
            <person name="Moustafa A."/>
            <person name="Nehr Z."/>
            <person name="Nyvall Collen P."/>
            <person name="Panaud O."/>
            <person name="Partensky F."/>
            <person name="Poulain J."/>
            <person name="Rensing S.A."/>
            <person name="Rousvoal S."/>
            <person name="Samson G."/>
            <person name="Symeonidi A."/>
            <person name="Weissenbach J."/>
            <person name="Zambounis A."/>
            <person name="Wincker P."/>
            <person name="Boyen C."/>
        </authorList>
    </citation>
    <scope>NUCLEOTIDE SEQUENCE [LARGE SCALE GENOMIC DNA]</scope>
    <source>
        <strain evidence="6">cv. Stackhouse</strain>
    </source>
</reference>
<evidence type="ECO:0000256" key="4">
    <source>
        <dbReference type="SAM" id="Phobius"/>
    </source>
</evidence>
<evidence type="ECO:0000256" key="1">
    <source>
        <dbReference type="ARBA" id="ARBA00004229"/>
    </source>
</evidence>
<keyword evidence="2" id="KW-0150">Chloroplast</keyword>
<dbReference type="STRING" id="2769.R7Q256"/>
<dbReference type="InterPro" id="IPR007378">
    <property type="entry name" value="Tic22-like"/>
</dbReference>